<keyword evidence="7" id="KW-1185">Reference proteome</keyword>
<evidence type="ECO:0000313" key="6">
    <source>
        <dbReference type="EMBL" id="KAG1793174.1"/>
    </source>
</evidence>
<dbReference type="GO" id="GO:0022857">
    <property type="term" value="F:transmembrane transporter activity"/>
    <property type="evidence" value="ECO:0007669"/>
    <property type="project" value="TreeGrafter"/>
</dbReference>
<dbReference type="OrthoDB" id="2985014at2759"/>
<gene>
    <name evidence="6" type="ORF">HD556DRAFT_1376212</name>
</gene>
<organism evidence="6 7">
    <name type="scientific">Suillus plorans</name>
    <dbReference type="NCBI Taxonomy" id="116603"/>
    <lineage>
        <taxon>Eukaryota</taxon>
        <taxon>Fungi</taxon>
        <taxon>Dikarya</taxon>
        <taxon>Basidiomycota</taxon>
        <taxon>Agaricomycotina</taxon>
        <taxon>Agaricomycetes</taxon>
        <taxon>Agaricomycetidae</taxon>
        <taxon>Boletales</taxon>
        <taxon>Suillineae</taxon>
        <taxon>Suillaceae</taxon>
        <taxon>Suillus</taxon>
    </lineage>
</organism>
<dbReference type="PANTHER" id="PTHR43791:SF92">
    <property type="entry name" value="AGL026WP"/>
    <property type="match status" value="1"/>
</dbReference>
<reference evidence="6" key="1">
    <citation type="journal article" date="2020" name="New Phytol.">
        <title>Comparative genomics reveals dynamic genome evolution in host specialist ectomycorrhizal fungi.</title>
        <authorList>
            <person name="Lofgren L.A."/>
            <person name="Nguyen N.H."/>
            <person name="Vilgalys R."/>
            <person name="Ruytinx J."/>
            <person name="Liao H.L."/>
            <person name="Branco S."/>
            <person name="Kuo A."/>
            <person name="LaButti K."/>
            <person name="Lipzen A."/>
            <person name="Andreopoulos W."/>
            <person name="Pangilinan J."/>
            <person name="Riley R."/>
            <person name="Hundley H."/>
            <person name="Na H."/>
            <person name="Barry K."/>
            <person name="Grigoriev I.V."/>
            <person name="Stajich J.E."/>
            <person name="Kennedy P.G."/>
        </authorList>
    </citation>
    <scope>NUCLEOTIDE SEQUENCE</scope>
    <source>
        <strain evidence="6">S12</strain>
    </source>
</reference>
<proteinExistence type="predicted"/>
<comment type="subcellular location">
    <subcellularLocation>
        <location evidence="1">Membrane</location>
        <topology evidence="1">Multi-pass membrane protein</topology>
    </subcellularLocation>
</comment>
<dbReference type="SUPFAM" id="SSF103473">
    <property type="entry name" value="MFS general substrate transporter"/>
    <property type="match status" value="1"/>
</dbReference>
<dbReference type="PANTHER" id="PTHR43791">
    <property type="entry name" value="PERMEASE-RELATED"/>
    <property type="match status" value="1"/>
</dbReference>
<evidence type="ECO:0000256" key="5">
    <source>
        <dbReference type="ARBA" id="ARBA00023136"/>
    </source>
</evidence>
<dbReference type="Gene3D" id="1.20.1250.20">
    <property type="entry name" value="MFS general substrate transporter like domains"/>
    <property type="match status" value="1"/>
</dbReference>
<evidence type="ECO:0000256" key="4">
    <source>
        <dbReference type="ARBA" id="ARBA00022989"/>
    </source>
</evidence>
<keyword evidence="3" id="KW-0812">Transmembrane</keyword>
<evidence type="ECO:0000313" key="7">
    <source>
        <dbReference type="Proteomes" id="UP000719766"/>
    </source>
</evidence>
<evidence type="ECO:0000256" key="2">
    <source>
        <dbReference type="ARBA" id="ARBA00022448"/>
    </source>
</evidence>
<name>A0A9P7DGF0_9AGAM</name>
<dbReference type="GeneID" id="64596859"/>
<protein>
    <submittedName>
        <fullName evidence="6">Uncharacterized protein</fullName>
    </submittedName>
</protein>
<dbReference type="Proteomes" id="UP000719766">
    <property type="component" value="Unassembled WGS sequence"/>
</dbReference>
<dbReference type="InterPro" id="IPR036259">
    <property type="entry name" value="MFS_trans_sf"/>
</dbReference>
<keyword evidence="5" id="KW-0472">Membrane</keyword>
<keyword evidence="2" id="KW-0813">Transport</keyword>
<sequence length="60" mass="6786">MNIMDRTNIAAARLRGFEEDLGMTGNQFNTLTSIFFVGYLFTQAPSYVLTSYRPAAYLII</sequence>
<dbReference type="RefSeq" id="XP_041159663.1">
    <property type="nucleotide sequence ID" value="XM_041303095.1"/>
</dbReference>
<dbReference type="GO" id="GO:0016020">
    <property type="term" value="C:membrane"/>
    <property type="evidence" value="ECO:0007669"/>
    <property type="project" value="UniProtKB-SubCell"/>
</dbReference>
<keyword evidence="4" id="KW-1133">Transmembrane helix</keyword>
<evidence type="ECO:0000256" key="1">
    <source>
        <dbReference type="ARBA" id="ARBA00004141"/>
    </source>
</evidence>
<dbReference type="EMBL" id="JABBWE010000032">
    <property type="protein sequence ID" value="KAG1793174.1"/>
    <property type="molecule type" value="Genomic_DNA"/>
</dbReference>
<dbReference type="AlphaFoldDB" id="A0A9P7DGF0"/>
<comment type="caution">
    <text evidence="6">The sequence shown here is derived from an EMBL/GenBank/DDBJ whole genome shotgun (WGS) entry which is preliminary data.</text>
</comment>
<accession>A0A9P7DGF0</accession>
<evidence type="ECO:0000256" key="3">
    <source>
        <dbReference type="ARBA" id="ARBA00022692"/>
    </source>
</evidence>